<protein>
    <submittedName>
        <fullName evidence="1">U32 family peptidase</fullName>
    </submittedName>
</protein>
<dbReference type="PANTHER" id="PTHR30217">
    <property type="entry name" value="PEPTIDASE U32 FAMILY"/>
    <property type="match status" value="1"/>
</dbReference>
<organism evidence="1 2">
    <name type="scientific">Candidatus Merdibacter merdavium</name>
    <dbReference type="NCBI Taxonomy" id="2838692"/>
    <lineage>
        <taxon>Bacteria</taxon>
        <taxon>Bacillati</taxon>
        <taxon>Bacillota</taxon>
        <taxon>Erysipelotrichia</taxon>
        <taxon>Erysipelotrichales</taxon>
        <taxon>Erysipelotrichaceae</taxon>
        <taxon>Merdibacter</taxon>
    </lineage>
</organism>
<reference evidence="1" key="1">
    <citation type="journal article" date="2021" name="PeerJ">
        <title>Extensive microbial diversity within the chicken gut microbiome revealed by metagenomics and culture.</title>
        <authorList>
            <person name="Gilroy R."/>
            <person name="Ravi A."/>
            <person name="Getino M."/>
            <person name="Pursley I."/>
            <person name="Horton D.L."/>
            <person name="Alikhan N.F."/>
            <person name="Baker D."/>
            <person name="Gharbi K."/>
            <person name="Hall N."/>
            <person name="Watson M."/>
            <person name="Adriaenssens E.M."/>
            <person name="Foster-Nyarko E."/>
            <person name="Jarju S."/>
            <person name="Secka A."/>
            <person name="Antonio M."/>
            <person name="Oren A."/>
            <person name="Chaudhuri R.R."/>
            <person name="La Ragione R."/>
            <person name="Hildebrand F."/>
            <person name="Pallen M.J."/>
        </authorList>
    </citation>
    <scope>NUCLEOTIDE SEQUENCE</scope>
    <source>
        <strain evidence="1">CHK187-11901</strain>
    </source>
</reference>
<dbReference type="InterPro" id="IPR001539">
    <property type="entry name" value="Peptidase_U32"/>
</dbReference>
<reference evidence="1" key="2">
    <citation type="submission" date="2021-04" db="EMBL/GenBank/DDBJ databases">
        <authorList>
            <person name="Gilroy R."/>
        </authorList>
    </citation>
    <scope>NUCLEOTIDE SEQUENCE</scope>
    <source>
        <strain evidence="1">CHK187-11901</strain>
    </source>
</reference>
<gene>
    <name evidence="1" type="ORF">H9702_06200</name>
</gene>
<dbReference type="Pfam" id="PF01136">
    <property type="entry name" value="Peptidase_U32"/>
    <property type="match status" value="1"/>
</dbReference>
<evidence type="ECO:0000313" key="1">
    <source>
        <dbReference type="EMBL" id="HJC36706.1"/>
    </source>
</evidence>
<proteinExistence type="predicted"/>
<dbReference type="PANTHER" id="PTHR30217:SF12">
    <property type="entry name" value="U32 FAMILY PEPTIDASE"/>
    <property type="match status" value="1"/>
</dbReference>
<name>A0A9D2SWH4_9FIRM</name>
<dbReference type="InterPro" id="IPR051454">
    <property type="entry name" value="RNA/ubiquinone_mod_enzymes"/>
</dbReference>
<accession>A0A9D2SWH4</accession>
<dbReference type="AlphaFoldDB" id="A0A9D2SWH4"/>
<evidence type="ECO:0000313" key="2">
    <source>
        <dbReference type="Proteomes" id="UP000823896"/>
    </source>
</evidence>
<sequence>MSQWIVTLNDEDSVRDLKEAGADELLVSVPFFSLRGAHIFPLEQLQTLSRKIHAAGAKLAVNCTRFFMEEELPRLREFLALLKDVQADTIYFADEGVLYEAAQLGLQERLVYQPDTLVTNSADVRFYREQGCKGVAAAREITLEEICAIASHSSGLELLVHGRFSIMHSRRQLLRCYFDFLQRPDMEVQGRRNLFLREETRVARMPVFEDESGTHVFSEYTLQSFAQIETLIRCGAQRFRIDSIFHDDAWSVRALNDYRAVLAHQLSPAEAAARCERDDPESCYSEGFYYTKTSLVK</sequence>
<comment type="caution">
    <text evidence="1">The sequence shown here is derived from an EMBL/GenBank/DDBJ whole genome shotgun (WGS) entry which is preliminary data.</text>
</comment>
<dbReference type="Proteomes" id="UP000823896">
    <property type="component" value="Unassembled WGS sequence"/>
</dbReference>
<dbReference type="EMBL" id="DWWM01000042">
    <property type="protein sequence ID" value="HJC36706.1"/>
    <property type="molecule type" value="Genomic_DNA"/>
</dbReference>